<dbReference type="CDD" id="cd00063">
    <property type="entry name" value="FN3"/>
    <property type="match status" value="1"/>
</dbReference>
<keyword evidence="1" id="KW-0812">Transmembrane</keyword>
<dbReference type="PROSITE" id="PS50853">
    <property type="entry name" value="FN3"/>
    <property type="match status" value="1"/>
</dbReference>
<dbReference type="InterPro" id="IPR003961">
    <property type="entry name" value="FN3_dom"/>
</dbReference>
<dbReference type="Gene3D" id="2.60.40.10">
    <property type="entry name" value="Immunoglobulins"/>
    <property type="match status" value="1"/>
</dbReference>
<dbReference type="AlphaFoldDB" id="A0AAV2HK91"/>
<accession>A0AAV2HK91</accession>
<comment type="caution">
    <text evidence="3">The sequence shown here is derived from an EMBL/GenBank/DDBJ whole genome shotgun (WGS) entry which is preliminary data.</text>
</comment>
<evidence type="ECO:0000313" key="4">
    <source>
        <dbReference type="Proteomes" id="UP001497497"/>
    </source>
</evidence>
<keyword evidence="4" id="KW-1185">Reference proteome</keyword>
<dbReference type="InterPro" id="IPR036116">
    <property type="entry name" value="FN3_sf"/>
</dbReference>
<proteinExistence type="predicted"/>
<name>A0AAV2HK91_LYMST</name>
<organism evidence="3 4">
    <name type="scientific">Lymnaea stagnalis</name>
    <name type="common">Great pond snail</name>
    <name type="synonym">Helix stagnalis</name>
    <dbReference type="NCBI Taxonomy" id="6523"/>
    <lineage>
        <taxon>Eukaryota</taxon>
        <taxon>Metazoa</taxon>
        <taxon>Spiralia</taxon>
        <taxon>Lophotrochozoa</taxon>
        <taxon>Mollusca</taxon>
        <taxon>Gastropoda</taxon>
        <taxon>Heterobranchia</taxon>
        <taxon>Euthyneura</taxon>
        <taxon>Panpulmonata</taxon>
        <taxon>Hygrophila</taxon>
        <taxon>Lymnaeoidea</taxon>
        <taxon>Lymnaeidae</taxon>
        <taxon>Lymnaea</taxon>
    </lineage>
</organism>
<feature type="non-terminal residue" evidence="3">
    <location>
        <position position="1"/>
    </location>
</feature>
<feature type="domain" description="Fibronectin type-III" evidence="2">
    <location>
        <begin position="3"/>
        <end position="103"/>
    </location>
</feature>
<reference evidence="3 4" key="1">
    <citation type="submission" date="2024-04" db="EMBL/GenBank/DDBJ databases">
        <authorList>
            <consortium name="Genoscope - CEA"/>
            <person name="William W."/>
        </authorList>
    </citation>
    <scope>NUCLEOTIDE SEQUENCE [LARGE SCALE GENOMIC DNA]</scope>
</reference>
<feature type="transmembrane region" description="Helical" evidence="1">
    <location>
        <begin position="119"/>
        <end position="143"/>
    </location>
</feature>
<gene>
    <name evidence="3" type="ORF">GSLYS_00007803001</name>
</gene>
<dbReference type="Proteomes" id="UP001497497">
    <property type="component" value="Unassembled WGS sequence"/>
</dbReference>
<evidence type="ECO:0000313" key="3">
    <source>
        <dbReference type="EMBL" id="CAL1533843.1"/>
    </source>
</evidence>
<dbReference type="InterPro" id="IPR013783">
    <property type="entry name" value="Ig-like_fold"/>
</dbReference>
<evidence type="ECO:0000259" key="2">
    <source>
        <dbReference type="PROSITE" id="PS50853"/>
    </source>
</evidence>
<dbReference type="EMBL" id="CAXITT010000153">
    <property type="protein sequence ID" value="CAL1533843.1"/>
    <property type="molecule type" value="Genomic_DNA"/>
</dbReference>
<dbReference type="SUPFAM" id="SSF49265">
    <property type="entry name" value="Fibronectin type III"/>
    <property type="match status" value="1"/>
</dbReference>
<evidence type="ECO:0000256" key="1">
    <source>
        <dbReference type="SAM" id="Phobius"/>
    </source>
</evidence>
<sequence length="246" mass="26752">PVCPKNLTIKLTSPDTVSLSWKYGSHDGLQPTFTIFRHDESPGGSQDSRTKVAEVNGTKEDDMEYNITGLSKLSRYSFSLGVRNKAGERACPEVSVNVTTDAGEVSTAIIPMRRSGPNAVPIIISIACLLLLAIIIVIIVLIIRRRQGGYKTGHHSSVPTVDSAHVNAAYTECVPTEPNVEHPYQQFVPDSSGDVIWTSTDDGYLLPNDCVPSVEQTNADGALFLSQLPVSSNESEYEQLEDQIFS</sequence>
<protein>
    <recommendedName>
        <fullName evidence="2">Fibronectin type-III domain-containing protein</fullName>
    </recommendedName>
</protein>
<keyword evidence="1" id="KW-1133">Transmembrane helix</keyword>
<dbReference type="SMART" id="SM00060">
    <property type="entry name" value="FN3"/>
    <property type="match status" value="1"/>
</dbReference>
<keyword evidence="1" id="KW-0472">Membrane</keyword>